<feature type="domain" description="Large ribosomal subunit protein uL15/eL18" evidence="7">
    <location>
        <begin position="81"/>
        <end position="148"/>
    </location>
</feature>
<evidence type="ECO:0000256" key="6">
    <source>
        <dbReference type="SAM" id="MobiDB-lite"/>
    </source>
</evidence>
<dbReference type="InterPro" id="IPR036227">
    <property type="entry name" value="Ribosomal_uL15/eL18_sf"/>
</dbReference>
<dbReference type="SUPFAM" id="SSF52080">
    <property type="entry name" value="Ribosomal proteins L15p and L18e"/>
    <property type="match status" value="1"/>
</dbReference>
<evidence type="ECO:0000259" key="7">
    <source>
        <dbReference type="Pfam" id="PF00828"/>
    </source>
</evidence>
<dbReference type="GO" id="GO:0019843">
    <property type="term" value="F:rRNA binding"/>
    <property type="evidence" value="ECO:0007669"/>
    <property type="project" value="UniProtKB-UniRule"/>
</dbReference>
<proteinExistence type="inferred from homology"/>
<dbReference type="PATRIC" id="fig|1183438.3.peg.2582"/>
<evidence type="ECO:0000256" key="5">
    <source>
        <dbReference type="RuleBase" id="RU003888"/>
    </source>
</evidence>
<dbReference type="PROSITE" id="PS00475">
    <property type="entry name" value="RIBOSOMAL_L15"/>
    <property type="match status" value="1"/>
</dbReference>
<dbReference type="STRING" id="1183438.GKIL_2625"/>
<dbReference type="Gene3D" id="3.100.10.10">
    <property type="match status" value="1"/>
</dbReference>
<protein>
    <recommendedName>
        <fullName evidence="4">Large ribosomal subunit protein uL15</fullName>
    </recommendedName>
</protein>
<sequence>MQPLRLNDAVPQAGARRPKLRVGRGHSGGQGKTSGRGMRGQKCRSGGGVRPGFEGGQIPLYMRLPKLKGFPLVNPSSYTIINLKQLTDLEAGSTVDLGSLVEAKVLTATSGPLRVLGDGELSVALNVTAAYFTASAREKIEAAGGTCTVSE</sequence>
<dbReference type="HAMAP" id="MF_01341">
    <property type="entry name" value="Ribosomal_uL15"/>
    <property type="match status" value="1"/>
</dbReference>
<evidence type="ECO:0000313" key="9">
    <source>
        <dbReference type="Proteomes" id="UP000017396"/>
    </source>
</evidence>
<dbReference type="PANTHER" id="PTHR12934">
    <property type="entry name" value="50S RIBOSOMAL PROTEIN L15"/>
    <property type="match status" value="1"/>
</dbReference>
<dbReference type="EMBL" id="CP003587">
    <property type="protein sequence ID" value="AGY58871.1"/>
    <property type="molecule type" value="Genomic_DNA"/>
</dbReference>
<dbReference type="InterPro" id="IPR021131">
    <property type="entry name" value="Ribosomal_uL15/eL18"/>
</dbReference>
<keyword evidence="2 4" id="KW-0689">Ribosomal protein</keyword>
<dbReference type="HOGENOM" id="CLU_055188_4_1_3"/>
<gene>
    <name evidence="4 8" type="primary">rplO</name>
    <name evidence="8" type="ORF">GKIL_2625</name>
</gene>
<name>U5QIY9_GLOK1</name>
<dbReference type="KEGG" id="glj:GKIL_2625"/>
<dbReference type="AlphaFoldDB" id="U5QIY9"/>
<evidence type="ECO:0000256" key="2">
    <source>
        <dbReference type="ARBA" id="ARBA00022980"/>
    </source>
</evidence>
<feature type="region of interest" description="Disordered" evidence="6">
    <location>
        <begin position="1"/>
        <end position="51"/>
    </location>
</feature>
<evidence type="ECO:0000256" key="1">
    <source>
        <dbReference type="ARBA" id="ARBA00007320"/>
    </source>
</evidence>
<dbReference type="GO" id="GO:0006412">
    <property type="term" value="P:translation"/>
    <property type="evidence" value="ECO:0007669"/>
    <property type="project" value="UniProtKB-UniRule"/>
</dbReference>
<comment type="subunit">
    <text evidence="4">Part of the 50S ribosomal subunit.</text>
</comment>
<organism evidence="8 9">
    <name type="scientific">Gloeobacter kilaueensis (strain ATCC BAA-2537 / CCAP 1431/1 / ULC 316 / JS1)</name>
    <dbReference type="NCBI Taxonomy" id="1183438"/>
    <lineage>
        <taxon>Bacteria</taxon>
        <taxon>Bacillati</taxon>
        <taxon>Cyanobacteriota</taxon>
        <taxon>Cyanophyceae</taxon>
        <taxon>Gloeobacterales</taxon>
        <taxon>Gloeobacteraceae</taxon>
        <taxon>Gloeobacter</taxon>
    </lineage>
</organism>
<reference evidence="8 9" key="1">
    <citation type="journal article" date="2013" name="PLoS ONE">
        <title>Cultivation and Complete Genome Sequencing of Gloeobacter kilaueensis sp. nov., from a Lava Cave in Kilauea Caldera, Hawai'i.</title>
        <authorList>
            <person name="Saw J.H."/>
            <person name="Schatz M."/>
            <person name="Brown M.V."/>
            <person name="Kunkel D.D."/>
            <person name="Foster J.S."/>
            <person name="Shick H."/>
            <person name="Christensen S."/>
            <person name="Hou S."/>
            <person name="Wan X."/>
            <person name="Donachie S.P."/>
        </authorList>
    </citation>
    <scope>NUCLEOTIDE SEQUENCE [LARGE SCALE GENOMIC DNA]</scope>
    <source>
        <strain evidence="9">JS</strain>
    </source>
</reference>
<dbReference type="InterPro" id="IPR005749">
    <property type="entry name" value="Ribosomal_uL15_bac-type"/>
</dbReference>
<evidence type="ECO:0000256" key="4">
    <source>
        <dbReference type="HAMAP-Rule" id="MF_01341"/>
    </source>
</evidence>
<dbReference type="InterPro" id="IPR030878">
    <property type="entry name" value="Ribosomal_uL15"/>
</dbReference>
<dbReference type="eggNOG" id="COG0200">
    <property type="taxonomic scope" value="Bacteria"/>
</dbReference>
<dbReference type="GO" id="GO:0022625">
    <property type="term" value="C:cytosolic large ribosomal subunit"/>
    <property type="evidence" value="ECO:0007669"/>
    <property type="project" value="TreeGrafter"/>
</dbReference>
<dbReference type="InterPro" id="IPR001196">
    <property type="entry name" value="Ribosomal_uL15_CS"/>
</dbReference>
<keyword evidence="3 4" id="KW-0687">Ribonucleoprotein</keyword>
<dbReference type="GO" id="GO:0003735">
    <property type="term" value="F:structural constituent of ribosome"/>
    <property type="evidence" value="ECO:0007669"/>
    <property type="project" value="InterPro"/>
</dbReference>
<keyword evidence="4" id="KW-0699">rRNA-binding</keyword>
<accession>U5QIY9</accession>
<dbReference type="PANTHER" id="PTHR12934:SF11">
    <property type="entry name" value="LARGE RIBOSOMAL SUBUNIT PROTEIN UL15M"/>
    <property type="match status" value="1"/>
</dbReference>
<feature type="compositionally biased region" description="Gly residues" evidence="6">
    <location>
        <begin position="25"/>
        <end position="38"/>
    </location>
</feature>
<keyword evidence="9" id="KW-1185">Reference proteome</keyword>
<dbReference type="RefSeq" id="WP_023174067.1">
    <property type="nucleotide sequence ID" value="NC_022600.1"/>
</dbReference>
<dbReference type="OrthoDB" id="9810293at2"/>
<keyword evidence="4" id="KW-0694">RNA-binding</keyword>
<dbReference type="NCBIfam" id="TIGR01071">
    <property type="entry name" value="rplO_bact"/>
    <property type="match status" value="1"/>
</dbReference>
<dbReference type="Pfam" id="PF00828">
    <property type="entry name" value="Ribosomal_L27A"/>
    <property type="match status" value="1"/>
</dbReference>
<evidence type="ECO:0000313" key="8">
    <source>
        <dbReference type="EMBL" id="AGY58871.1"/>
    </source>
</evidence>
<evidence type="ECO:0000256" key="3">
    <source>
        <dbReference type="ARBA" id="ARBA00023274"/>
    </source>
</evidence>
<dbReference type="Proteomes" id="UP000017396">
    <property type="component" value="Chromosome"/>
</dbReference>
<comment type="function">
    <text evidence="4">Binds to the 23S rRNA.</text>
</comment>
<comment type="similarity">
    <text evidence="1 4 5">Belongs to the universal ribosomal protein uL15 family.</text>
</comment>